<keyword evidence="7" id="KW-0443">Lipid metabolism</keyword>
<evidence type="ECO:0000256" key="2">
    <source>
        <dbReference type="ARBA" id="ARBA00008668"/>
    </source>
</evidence>
<sequence length="369" mass="41332">MAFEITKWCMVCTAVSVVLLCTLTIRVVGEPQVPCFFIFGDSIVDNGNNNNLVTLAKSNYPPYGVDTPTRRPTGRFTNNRTIVDITGELLGFKDYIPPYEDSHSADVLVGMNYASAAAGIRDETGQQLGARISFNNQLRNHQDIISRITNILGSNESTTSHLNKCLYYVGLGNNDYINNYLKPLFYSSSHKYTPQQFAEVLIQQYSEQIKTLYNYGAKKVALYSLLPVGCTPNEIASYGTNGALCVEKINAQVVLFNNRLRSLVDELNNNFTDAKFVYVNLYDLALAAIFNPAQWGFKVTNRACCGVGPYNGIACMPLQIPCHNRTEYLFWDAFHPSEASNMIMAQRTYHDPSLNITYPMDIYTLAQLQ</sequence>
<dbReference type="InterPro" id="IPR001087">
    <property type="entry name" value="GDSL"/>
</dbReference>
<dbReference type="Proteomes" id="UP001237642">
    <property type="component" value="Unassembled WGS sequence"/>
</dbReference>
<evidence type="ECO:0000256" key="7">
    <source>
        <dbReference type="ARBA" id="ARBA00023098"/>
    </source>
</evidence>
<evidence type="ECO:0000313" key="9">
    <source>
        <dbReference type="EMBL" id="KAK1375447.1"/>
    </source>
</evidence>
<organism evidence="9 10">
    <name type="scientific">Heracleum sosnowskyi</name>
    <dbReference type="NCBI Taxonomy" id="360622"/>
    <lineage>
        <taxon>Eukaryota</taxon>
        <taxon>Viridiplantae</taxon>
        <taxon>Streptophyta</taxon>
        <taxon>Embryophyta</taxon>
        <taxon>Tracheophyta</taxon>
        <taxon>Spermatophyta</taxon>
        <taxon>Magnoliopsida</taxon>
        <taxon>eudicotyledons</taxon>
        <taxon>Gunneridae</taxon>
        <taxon>Pentapetalae</taxon>
        <taxon>asterids</taxon>
        <taxon>campanulids</taxon>
        <taxon>Apiales</taxon>
        <taxon>Apiaceae</taxon>
        <taxon>Apioideae</taxon>
        <taxon>apioid superclade</taxon>
        <taxon>Tordylieae</taxon>
        <taxon>Tordyliinae</taxon>
        <taxon>Heracleum</taxon>
    </lineage>
</organism>
<keyword evidence="6" id="KW-0442">Lipid degradation</keyword>
<dbReference type="InterPro" id="IPR035669">
    <property type="entry name" value="SGNH_plant_lipase-like"/>
</dbReference>
<dbReference type="PANTHER" id="PTHR45650:SF3">
    <property type="entry name" value="OS01G0748500 PROTEIN"/>
    <property type="match status" value="1"/>
</dbReference>
<comment type="subcellular location">
    <subcellularLocation>
        <location evidence="1">Secreted</location>
    </subcellularLocation>
</comment>
<dbReference type="Gene3D" id="3.40.50.1110">
    <property type="entry name" value="SGNH hydrolase"/>
    <property type="match status" value="1"/>
</dbReference>
<dbReference type="Pfam" id="PF00657">
    <property type="entry name" value="Lipase_GDSL"/>
    <property type="match status" value="1"/>
</dbReference>
<reference evidence="9" key="2">
    <citation type="submission" date="2023-05" db="EMBL/GenBank/DDBJ databases">
        <authorList>
            <person name="Schelkunov M.I."/>
        </authorList>
    </citation>
    <scope>NUCLEOTIDE SEQUENCE</scope>
    <source>
        <strain evidence="9">Hsosn_3</strain>
        <tissue evidence="9">Leaf</tissue>
    </source>
</reference>
<proteinExistence type="inferred from homology"/>
<dbReference type="AlphaFoldDB" id="A0AAD8HZS9"/>
<evidence type="ECO:0000256" key="5">
    <source>
        <dbReference type="ARBA" id="ARBA00022801"/>
    </source>
</evidence>
<comment type="similarity">
    <text evidence="2">Belongs to the 'GDSL' lipolytic enzyme family.</text>
</comment>
<dbReference type="InterPro" id="IPR051238">
    <property type="entry name" value="GDSL_esterase/lipase"/>
</dbReference>
<dbReference type="GO" id="GO:0005576">
    <property type="term" value="C:extracellular region"/>
    <property type="evidence" value="ECO:0007669"/>
    <property type="project" value="UniProtKB-SubCell"/>
</dbReference>
<evidence type="ECO:0000256" key="4">
    <source>
        <dbReference type="ARBA" id="ARBA00022729"/>
    </source>
</evidence>
<keyword evidence="10" id="KW-1185">Reference proteome</keyword>
<keyword evidence="4 8" id="KW-0732">Signal</keyword>
<gene>
    <name evidence="9" type="ORF">POM88_031640</name>
</gene>
<evidence type="ECO:0000313" key="10">
    <source>
        <dbReference type="Proteomes" id="UP001237642"/>
    </source>
</evidence>
<dbReference type="InterPro" id="IPR036514">
    <property type="entry name" value="SGNH_hydro_sf"/>
</dbReference>
<keyword evidence="3" id="KW-0964">Secreted</keyword>
<evidence type="ECO:0000256" key="3">
    <source>
        <dbReference type="ARBA" id="ARBA00022525"/>
    </source>
</evidence>
<protein>
    <submittedName>
        <fullName evidence="9">GDSL-lipase protein</fullName>
    </submittedName>
</protein>
<reference evidence="9" key="1">
    <citation type="submission" date="2023-02" db="EMBL/GenBank/DDBJ databases">
        <title>Genome of toxic invasive species Heracleum sosnowskyi carries increased number of genes despite the absence of recent whole-genome duplications.</title>
        <authorList>
            <person name="Schelkunov M."/>
            <person name="Shtratnikova V."/>
            <person name="Makarenko M."/>
            <person name="Klepikova A."/>
            <person name="Omelchenko D."/>
            <person name="Novikova G."/>
            <person name="Obukhova E."/>
            <person name="Bogdanov V."/>
            <person name="Penin A."/>
            <person name="Logacheva M."/>
        </authorList>
    </citation>
    <scope>NUCLEOTIDE SEQUENCE</scope>
    <source>
        <strain evidence="9">Hsosn_3</strain>
        <tissue evidence="9">Leaf</tissue>
    </source>
</reference>
<dbReference type="EMBL" id="JAUIZM010000007">
    <property type="protein sequence ID" value="KAK1375447.1"/>
    <property type="molecule type" value="Genomic_DNA"/>
</dbReference>
<evidence type="ECO:0000256" key="6">
    <source>
        <dbReference type="ARBA" id="ARBA00022963"/>
    </source>
</evidence>
<feature type="chain" id="PRO_5042196387" evidence="8">
    <location>
        <begin position="30"/>
        <end position="369"/>
    </location>
</feature>
<accession>A0AAD8HZS9</accession>
<dbReference type="PANTHER" id="PTHR45650">
    <property type="entry name" value="GDSL-LIKE LIPASE/ACYLHYDROLASE-RELATED"/>
    <property type="match status" value="1"/>
</dbReference>
<feature type="signal peptide" evidence="8">
    <location>
        <begin position="1"/>
        <end position="29"/>
    </location>
</feature>
<keyword evidence="5" id="KW-0378">Hydrolase</keyword>
<dbReference type="GO" id="GO:0016788">
    <property type="term" value="F:hydrolase activity, acting on ester bonds"/>
    <property type="evidence" value="ECO:0007669"/>
    <property type="project" value="InterPro"/>
</dbReference>
<comment type="caution">
    <text evidence="9">The sequence shown here is derived from an EMBL/GenBank/DDBJ whole genome shotgun (WGS) entry which is preliminary data.</text>
</comment>
<dbReference type="SUPFAM" id="SSF52266">
    <property type="entry name" value="SGNH hydrolase"/>
    <property type="match status" value="1"/>
</dbReference>
<evidence type="ECO:0000256" key="8">
    <source>
        <dbReference type="SAM" id="SignalP"/>
    </source>
</evidence>
<evidence type="ECO:0000256" key="1">
    <source>
        <dbReference type="ARBA" id="ARBA00004613"/>
    </source>
</evidence>
<dbReference type="GO" id="GO:0016042">
    <property type="term" value="P:lipid catabolic process"/>
    <property type="evidence" value="ECO:0007669"/>
    <property type="project" value="UniProtKB-KW"/>
</dbReference>
<dbReference type="CDD" id="cd01837">
    <property type="entry name" value="SGNH_plant_lipase_like"/>
    <property type="match status" value="1"/>
</dbReference>
<name>A0AAD8HZS9_9APIA</name>